<evidence type="ECO:0000313" key="3">
    <source>
        <dbReference type="Proteomes" id="UP000249794"/>
    </source>
</evidence>
<accession>A0A2W4ZB08</accession>
<feature type="compositionally biased region" description="Low complexity" evidence="1">
    <location>
        <begin position="120"/>
        <end position="131"/>
    </location>
</feature>
<feature type="region of interest" description="Disordered" evidence="1">
    <location>
        <begin position="65"/>
        <end position="142"/>
    </location>
</feature>
<reference evidence="2 3" key="2">
    <citation type="submission" date="2018-06" db="EMBL/GenBank/DDBJ databases">
        <title>Metagenomic assembly of (sub)arctic Cyanobacteria and their associated microbiome from non-axenic cultures.</title>
        <authorList>
            <person name="Baurain D."/>
        </authorList>
    </citation>
    <scope>NUCLEOTIDE SEQUENCE [LARGE SCALE GENOMIC DNA]</scope>
    <source>
        <strain evidence="2">ULC027bin1</strain>
    </source>
</reference>
<evidence type="ECO:0000256" key="1">
    <source>
        <dbReference type="SAM" id="MobiDB-lite"/>
    </source>
</evidence>
<sequence>MNFSTQQLPSGKWGIYSDSRLLATVSCKETCLAILSNLSTGRRDAPINDIHALYKVPVLRHQSLKPSAVQNESRDIALPATGAELSANAKSKARSKSKSKSKSKAQSDARKRRVSPPLEQSQPSSKQRSSKVNNHASVGAAS</sequence>
<dbReference type="EMBL" id="QBMP01000095">
    <property type="protein sequence ID" value="PZO55435.1"/>
    <property type="molecule type" value="Genomic_DNA"/>
</dbReference>
<gene>
    <name evidence="2" type="ORF">DCF15_10470</name>
</gene>
<proteinExistence type="predicted"/>
<reference evidence="3" key="1">
    <citation type="submission" date="2018-04" db="EMBL/GenBank/DDBJ databases">
        <authorList>
            <person name="Cornet L."/>
        </authorList>
    </citation>
    <scope>NUCLEOTIDE SEQUENCE [LARGE SCALE GENOMIC DNA]</scope>
</reference>
<feature type="compositionally biased region" description="Basic residues" evidence="1">
    <location>
        <begin position="91"/>
        <end position="103"/>
    </location>
</feature>
<organism evidence="2 3">
    <name type="scientific">Phormidesmis priestleyi</name>
    <dbReference type="NCBI Taxonomy" id="268141"/>
    <lineage>
        <taxon>Bacteria</taxon>
        <taxon>Bacillati</taxon>
        <taxon>Cyanobacteriota</taxon>
        <taxon>Cyanophyceae</taxon>
        <taxon>Leptolyngbyales</taxon>
        <taxon>Leptolyngbyaceae</taxon>
        <taxon>Phormidesmis</taxon>
    </lineage>
</organism>
<comment type="caution">
    <text evidence="2">The sequence shown here is derived from an EMBL/GenBank/DDBJ whole genome shotgun (WGS) entry which is preliminary data.</text>
</comment>
<evidence type="ECO:0000313" key="2">
    <source>
        <dbReference type="EMBL" id="PZO55435.1"/>
    </source>
</evidence>
<name>A0A2W4ZB08_9CYAN</name>
<dbReference type="Proteomes" id="UP000249794">
    <property type="component" value="Unassembled WGS sequence"/>
</dbReference>
<dbReference type="AlphaFoldDB" id="A0A2W4ZB08"/>
<protein>
    <submittedName>
        <fullName evidence="2">Uncharacterized protein</fullName>
    </submittedName>
</protein>